<organism evidence="1 2">
    <name type="scientific">Paraburkholderia phymatum</name>
    <dbReference type="NCBI Taxonomy" id="148447"/>
    <lineage>
        <taxon>Bacteria</taxon>
        <taxon>Pseudomonadati</taxon>
        <taxon>Pseudomonadota</taxon>
        <taxon>Betaproteobacteria</taxon>
        <taxon>Burkholderiales</taxon>
        <taxon>Burkholderiaceae</taxon>
        <taxon>Paraburkholderia</taxon>
    </lineage>
</organism>
<dbReference type="Proteomes" id="UP001558850">
    <property type="component" value="Unassembled WGS sequence"/>
</dbReference>
<accession>A0ACC6UCM4</accession>
<evidence type="ECO:0000313" key="2">
    <source>
        <dbReference type="Proteomes" id="UP001558850"/>
    </source>
</evidence>
<dbReference type="EMBL" id="JBFRCH010000047">
    <property type="protein sequence ID" value="MEX3937235.1"/>
    <property type="molecule type" value="Genomic_DNA"/>
</dbReference>
<gene>
    <name evidence="1" type="ORF">AB4Y32_36795</name>
</gene>
<protein>
    <submittedName>
        <fullName evidence="1">DUF6880 family protein</fullName>
    </submittedName>
</protein>
<sequence length="506" mass="56568">MSCESPFCDVITRAEIQSLADAKTFARGEAYFHDGAVSRLDERDGVLRAHVRGTHRYGVELGVSDDGELTYECDCPVGEDGIVCKHVVAVALSWLENAGEEVFHADDVEPAKPRRKRKTYEELMREYVATLSDAAVRDLLLEAAERDMSLRDKLLFAARAAAASDLQSMKTAVRQATRVSRPLDWREAGGYGDGLMSLADMLRQRLASPHAGQVVELAELAIACAENSLEQIDDSGGDVMPAIMELAAVHLEACLQTRPDPTKLAERLFRAQTESAWDTFYDVRPAYEEALGDLGLRRYRELVEDGWDGLPALPPGNEYRRSFDPLRMRLEHAMTSLAEHAGDVDALIRIRSKVLSSPYRFLQVAELCAKHDRFDDALSWAERGLSESGKNVDQRLLDFCIQAYLRRGEFAKADAFAWQRFEMRPVADAFVALMDVAKATGHPDATRERALNHLWSLVRTEEAPTKAKRSVWHSMTRTELVRIFLDGRDPDAAWEAFLGGPVATHM</sequence>
<reference evidence="1" key="1">
    <citation type="submission" date="2024-07" db="EMBL/GenBank/DDBJ databases">
        <title>A survey of Mimosa microsymbionts across Brazilian biomes reveals a high diversity of Paraburkholderia nodulating endemic species, but also that Cupriavidus is common as a symbiont of widespread species.</title>
        <authorList>
            <person name="Rouws L."/>
            <person name="Barauna A."/>
            <person name="Beukes C."/>
            <person name="Rouws J.R.C."/>
            <person name="De Faria S.M."/>
            <person name="Gross E."/>
            <person name="Bueno Dos Reis Junior F."/>
            <person name="Simon M.F."/>
            <person name="Maluk M."/>
            <person name="Odee D.W."/>
            <person name="Kenicer G."/>
            <person name="Young J.P.W."/>
            <person name="Reis V.M."/>
            <person name="Zilli J."/>
            <person name="James E.K."/>
        </authorList>
    </citation>
    <scope>NUCLEOTIDE SEQUENCE</scope>
    <source>
        <strain evidence="1">EG181B</strain>
    </source>
</reference>
<keyword evidence="2" id="KW-1185">Reference proteome</keyword>
<comment type="caution">
    <text evidence="1">The sequence shown here is derived from an EMBL/GenBank/DDBJ whole genome shotgun (WGS) entry which is preliminary data.</text>
</comment>
<evidence type="ECO:0000313" key="1">
    <source>
        <dbReference type="EMBL" id="MEX3937235.1"/>
    </source>
</evidence>
<proteinExistence type="predicted"/>
<name>A0ACC6UCM4_9BURK</name>